<dbReference type="AlphaFoldDB" id="A0A699TUC7"/>
<sequence>KCLSGKSTGYDSLRLSQAQILWGLYHKKNVDFAYLLWEDFIYQVEHKDAKKSNEMYYPSNNQGRTDQASPKKSLQQTHISQASGSGADEGTDIIPGVLDVPTEESDKEIS</sequence>
<protein>
    <submittedName>
        <fullName evidence="2">Uncharacterized protein</fullName>
    </submittedName>
</protein>
<gene>
    <name evidence="2" type="ORF">Tci_883363</name>
</gene>
<name>A0A699TUC7_TANCI</name>
<proteinExistence type="predicted"/>
<feature type="compositionally biased region" description="Polar residues" evidence="1">
    <location>
        <begin position="58"/>
        <end position="84"/>
    </location>
</feature>
<accession>A0A699TUC7</accession>
<evidence type="ECO:0000313" key="2">
    <source>
        <dbReference type="EMBL" id="GFD11394.1"/>
    </source>
</evidence>
<feature type="compositionally biased region" description="Acidic residues" evidence="1">
    <location>
        <begin position="101"/>
        <end position="110"/>
    </location>
</feature>
<comment type="caution">
    <text evidence="2">The sequence shown here is derived from an EMBL/GenBank/DDBJ whole genome shotgun (WGS) entry which is preliminary data.</text>
</comment>
<reference evidence="2" key="1">
    <citation type="journal article" date="2019" name="Sci. Rep.">
        <title>Draft genome of Tanacetum cinerariifolium, the natural source of mosquito coil.</title>
        <authorList>
            <person name="Yamashiro T."/>
            <person name="Shiraishi A."/>
            <person name="Satake H."/>
            <person name="Nakayama K."/>
        </authorList>
    </citation>
    <scope>NUCLEOTIDE SEQUENCE</scope>
</reference>
<feature type="region of interest" description="Disordered" evidence="1">
    <location>
        <begin position="53"/>
        <end position="110"/>
    </location>
</feature>
<feature type="non-terminal residue" evidence="2">
    <location>
        <position position="1"/>
    </location>
</feature>
<organism evidence="2">
    <name type="scientific">Tanacetum cinerariifolium</name>
    <name type="common">Dalmatian daisy</name>
    <name type="synonym">Chrysanthemum cinerariifolium</name>
    <dbReference type="NCBI Taxonomy" id="118510"/>
    <lineage>
        <taxon>Eukaryota</taxon>
        <taxon>Viridiplantae</taxon>
        <taxon>Streptophyta</taxon>
        <taxon>Embryophyta</taxon>
        <taxon>Tracheophyta</taxon>
        <taxon>Spermatophyta</taxon>
        <taxon>Magnoliopsida</taxon>
        <taxon>eudicotyledons</taxon>
        <taxon>Gunneridae</taxon>
        <taxon>Pentapetalae</taxon>
        <taxon>asterids</taxon>
        <taxon>campanulids</taxon>
        <taxon>Asterales</taxon>
        <taxon>Asteraceae</taxon>
        <taxon>Asteroideae</taxon>
        <taxon>Anthemideae</taxon>
        <taxon>Anthemidinae</taxon>
        <taxon>Tanacetum</taxon>
    </lineage>
</organism>
<evidence type="ECO:0000256" key="1">
    <source>
        <dbReference type="SAM" id="MobiDB-lite"/>
    </source>
</evidence>
<dbReference type="EMBL" id="BKCJ011258772">
    <property type="protein sequence ID" value="GFD11394.1"/>
    <property type="molecule type" value="Genomic_DNA"/>
</dbReference>